<dbReference type="GO" id="GO:0005874">
    <property type="term" value="C:microtubule"/>
    <property type="evidence" value="ECO:0007669"/>
    <property type="project" value="UniProtKB-KW"/>
</dbReference>
<keyword evidence="8" id="KW-0969">Cilium</keyword>
<name>A0AAN9BDE0_9CAEN</name>
<feature type="region of interest" description="Disordered" evidence="13">
    <location>
        <begin position="768"/>
        <end position="796"/>
    </location>
</feature>
<accession>A0AAN9BDE0</accession>
<evidence type="ECO:0000256" key="8">
    <source>
        <dbReference type="ARBA" id="ARBA00023069"/>
    </source>
</evidence>
<dbReference type="Pfam" id="PF08393">
    <property type="entry name" value="DHC_N2"/>
    <property type="match status" value="1"/>
</dbReference>
<proteinExistence type="predicted"/>
<feature type="region of interest" description="Disordered" evidence="13">
    <location>
        <begin position="30"/>
        <end position="55"/>
    </location>
</feature>
<dbReference type="PANTHER" id="PTHR22878:SF70">
    <property type="entry name" value="DYNEIN HEAVY CHAIN 2, AXONEMAL"/>
    <property type="match status" value="1"/>
</dbReference>
<feature type="coiled-coil region" evidence="12">
    <location>
        <begin position="625"/>
        <end position="678"/>
    </location>
</feature>
<keyword evidence="2" id="KW-0963">Cytoplasm</keyword>
<keyword evidence="9" id="KW-0505">Motor protein</keyword>
<dbReference type="Gene3D" id="1.10.287.2620">
    <property type="match status" value="1"/>
</dbReference>
<dbReference type="GO" id="GO:0005524">
    <property type="term" value="F:ATP binding"/>
    <property type="evidence" value="ECO:0007669"/>
    <property type="project" value="UniProtKB-KW"/>
</dbReference>
<keyword evidence="16" id="KW-1185">Reference proteome</keyword>
<evidence type="ECO:0000256" key="12">
    <source>
        <dbReference type="SAM" id="Coils"/>
    </source>
</evidence>
<evidence type="ECO:0000256" key="11">
    <source>
        <dbReference type="ARBA" id="ARBA00023273"/>
    </source>
</evidence>
<evidence type="ECO:0000259" key="14">
    <source>
        <dbReference type="Pfam" id="PF08393"/>
    </source>
</evidence>
<dbReference type="GO" id="GO:0005930">
    <property type="term" value="C:axoneme"/>
    <property type="evidence" value="ECO:0007669"/>
    <property type="project" value="UniProtKB-SubCell"/>
</dbReference>
<dbReference type="InterPro" id="IPR026983">
    <property type="entry name" value="DHC"/>
</dbReference>
<gene>
    <name evidence="15" type="ORF">V1264_019769</name>
</gene>
<dbReference type="Proteomes" id="UP001374579">
    <property type="component" value="Unassembled WGS sequence"/>
</dbReference>
<reference evidence="15 16" key="1">
    <citation type="submission" date="2024-02" db="EMBL/GenBank/DDBJ databases">
        <title>Chromosome-scale genome assembly of the rough periwinkle Littorina saxatilis.</title>
        <authorList>
            <person name="De Jode A."/>
            <person name="Faria R."/>
            <person name="Formenti G."/>
            <person name="Sims Y."/>
            <person name="Smith T.P."/>
            <person name="Tracey A."/>
            <person name="Wood J.M.D."/>
            <person name="Zagrodzka Z.B."/>
            <person name="Johannesson K."/>
            <person name="Butlin R.K."/>
            <person name="Leder E.H."/>
        </authorList>
    </citation>
    <scope>NUCLEOTIDE SEQUENCE [LARGE SCALE GENOMIC DNA]</scope>
    <source>
        <strain evidence="15">Snail1</strain>
        <tissue evidence="15">Muscle</tissue>
    </source>
</reference>
<protein>
    <recommendedName>
        <fullName evidence="14">Dynein heavy chain linker domain-containing protein</fullName>
    </recommendedName>
</protein>
<sequence length="949" mass="110121">MASDGYANGVPNGAMNSEVDMTPRLRSKLGTIGPDGFPVLPPIRTPAKPKEDPYAKSRLRTHRLANQNKALLMKILQESAMKAADESHYFNELKPREENKDFPEYPPEMMSKERRIRLNYQYLKGSVESGPVTPMQQQWAEHIIRMIPEHLRNKPELREVLNELFAEVHTNFNESMKKSMVQHVLIKPDVKGLEGEVAGPPPAEPQGLDFSQPWHEAFLVNREDIRDNLHLLHPSMQTVLRMCQATLGNLVLVDVSTYRSNGPMEFDNLKNNVILDLEKTEEKLMHSWYPGVINVFTDKNNFTGIKNMESFYNSVTTLISNQLKELLVRTIDGFVDLFEEENHLQLPILKMELTFDDQMMQFYPPVSDLEELVLFVVKQVTNTMQKVATVQSWLAGGNTLTHTDAIVAQHILDTATKRLKERVAEYFKKPQEHLQSFIDRYDYIVNGEALTEIHTYMEDEHTFAEFTVQIEKYRALASEIMGLPSIEHYDMIRLDCEDLKVGLAEASRGLADELLSRVSADHRRENENICEEFKVIQERALKIPETSEELQEMVTFVEQARTVGMIKLNERIKDSKDRLAYLIDVFMFTPKDIELNCEVLTWPTRINPVFDDNDVLVESSKQKSEKQLNERREKVMLELEKLRQRVDEFNDYGELDMMQQYVQDVGKVQRRIADIQEQIVWINKEEALFKYPVSVYPDVDDIASQLDPFMRLFNVVLKWQRAEKKWMDGMFLELNSEAIEGEVDEYTRDLYKIQKQFNSKVKKLQIEREERDREKKRKRRMVEEDGEAPAEEEDDDLQIPQAVNVCNTVMDNMRDFKEIVPVISIMCNPGIRERHWTKMSDIAGFDLTPDTGTTLRKVLKLELDSFMEQFEMISGGASKEFSLEKAMKKMMDEWEGISFSLIAYRDTGISILASVDDIQTILDDQIVKTQTMRGSPFIKPFEKEIKVQS</sequence>
<dbReference type="InterPro" id="IPR042222">
    <property type="entry name" value="Dynein_2_N"/>
</dbReference>
<dbReference type="GO" id="GO:0051959">
    <property type="term" value="F:dynein light intermediate chain binding"/>
    <property type="evidence" value="ECO:0007669"/>
    <property type="project" value="InterPro"/>
</dbReference>
<evidence type="ECO:0000256" key="1">
    <source>
        <dbReference type="ARBA" id="ARBA00004430"/>
    </source>
</evidence>
<dbReference type="Gene3D" id="1.20.140.100">
    <property type="entry name" value="Dynein heavy chain, N-terminal domain 2"/>
    <property type="match status" value="1"/>
</dbReference>
<keyword evidence="4" id="KW-0547">Nucleotide-binding</keyword>
<evidence type="ECO:0000256" key="9">
    <source>
        <dbReference type="ARBA" id="ARBA00023175"/>
    </source>
</evidence>
<dbReference type="GO" id="GO:0045505">
    <property type="term" value="F:dynein intermediate chain binding"/>
    <property type="evidence" value="ECO:0007669"/>
    <property type="project" value="InterPro"/>
</dbReference>
<dbReference type="GO" id="GO:0007018">
    <property type="term" value="P:microtubule-based movement"/>
    <property type="evidence" value="ECO:0007669"/>
    <property type="project" value="InterPro"/>
</dbReference>
<evidence type="ECO:0000256" key="6">
    <source>
        <dbReference type="ARBA" id="ARBA00023017"/>
    </source>
</evidence>
<dbReference type="AlphaFoldDB" id="A0AAN9BDE0"/>
<keyword evidence="11" id="KW-0966">Cell projection</keyword>
<organism evidence="15 16">
    <name type="scientific">Littorina saxatilis</name>
    <dbReference type="NCBI Taxonomy" id="31220"/>
    <lineage>
        <taxon>Eukaryota</taxon>
        <taxon>Metazoa</taxon>
        <taxon>Spiralia</taxon>
        <taxon>Lophotrochozoa</taxon>
        <taxon>Mollusca</taxon>
        <taxon>Gastropoda</taxon>
        <taxon>Caenogastropoda</taxon>
        <taxon>Littorinimorpha</taxon>
        <taxon>Littorinoidea</taxon>
        <taxon>Littorinidae</taxon>
        <taxon>Littorina</taxon>
    </lineage>
</organism>
<dbReference type="EMBL" id="JBAMIC010000010">
    <property type="protein sequence ID" value="KAK7101380.1"/>
    <property type="molecule type" value="Genomic_DNA"/>
</dbReference>
<evidence type="ECO:0000256" key="13">
    <source>
        <dbReference type="SAM" id="MobiDB-lite"/>
    </source>
</evidence>
<keyword evidence="10" id="KW-0206">Cytoskeleton</keyword>
<dbReference type="PANTHER" id="PTHR22878">
    <property type="entry name" value="DYNEIN HEAVY CHAIN 6, AXONEMAL-LIKE-RELATED"/>
    <property type="match status" value="1"/>
</dbReference>
<evidence type="ECO:0000256" key="3">
    <source>
        <dbReference type="ARBA" id="ARBA00022701"/>
    </source>
</evidence>
<comment type="caution">
    <text evidence="15">The sequence shown here is derived from an EMBL/GenBank/DDBJ whole genome shotgun (WGS) entry which is preliminary data.</text>
</comment>
<feature type="compositionally biased region" description="Acidic residues" evidence="13">
    <location>
        <begin position="784"/>
        <end position="796"/>
    </location>
</feature>
<evidence type="ECO:0000256" key="4">
    <source>
        <dbReference type="ARBA" id="ARBA00022741"/>
    </source>
</evidence>
<keyword evidence="3" id="KW-0493">Microtubule</keyword>
<evidence type="ECO:0000313" key="16">
    <source>
        <dbReference type="Proteomes" id="UP001374579"/>
    </source>
</evidence>
<evidence type="ECO:0000256" key="10">
    <source>
        <dbReference type="ARBA" id="ARBA00023212"/>
    </source>
</evidence>
<evidence type="ECO:0000256" key="7">
    <source>
        <dbReference type="ARBA" id="ARBA00023054"/>
    </source>
</evidence>
<keyword evidence="5" id="KW-0067">ATP-binding</keyword>
<dbReference type="FunFam" id="1.10.287.2620:FF:000002">
    <property type="entry name" value="Dynein heavy chain 2, axonemal"/>
    <property type="match status" value="1"/>
</dbReference>
<keyword evidence="7 12" id="KW-0175">Coiled coil</keyword>
<dbReference type="InterPro" id="IPR013602">
    <property type="entry name" value="Dynein_heavy_linker"/>
</dbReference>
<feature type="domain" description="Dynein heavy chain linker" evidence="14">
    <location>
        <begin position="700"/>
        <end position="946"/>
    </location>
</feature>
<dbReference type="GO" id="GO:0030286">
    <property type="term" value="C:dynein complex"/>
    <property type="evidence" value="ECO:0007669"/>
    <property type="project" value="UniProtKB-KW"/>
</dbReference>
<comment type="subcellular location">
    <subcellularLocation>
        <location evidence="1">Cytoplasm</location>
        <location evidence="1">Cytoskeleton</location>
        <location evidence="1">Cilium axoneme</location>
    </subcellularLocation>
</comment>
<evidence type="ECO:0000313" key="15">
    <source>
        <dbReference type="EMBL" id="KAK7101380.1"/>
    </source>
</evidence>
<evidence type="ECO:0000256" key="2">
    <source>
        <dbReference type="ARBA" id="ARBA00022490"/>
    </source>
</evidence>
<evidence type="ECO:0000256" key="5">
    <source>
        <dbReference type="ARBA" id="ARBA00022840"/>
    </source>
</evidence>
<keyword evidence="6" id="KW-0243">Dynein</keyword>